<reference evidence="2 3" key="1">
    <citation type="submission" date="2024-02" db="EMBL/GenBank/DDBJ databases">
        <authorList>
            <person name="Chen Y."/>
            <person name="Shah S."/>
            <person name="Dougan E. K."/>
            <person name="Thang M."/>
            <person name="Chan C."/>
        </authorList>
    </citation>
    <scope>NUCLEOTIDE SEQUENCE [LARGE SCALE GENOMIC DNA]</scope>
</reference>
<dbReference type="PANTHER" id="PTHR47938">
    <property type="entry name" value="RESPIRATORY COMPLEX I CHAPERONE (CIA84), PUTATIVE (AFU_ORTHOLOGUE AFUA_2G06020)-RELATED"/>
    <property type="match status" value="1"/>
</dbReference>
<dbReference type="EMBL" id="CAXAMN010025284">
    <property type="protein sequence ID" value="CAK9094016.1"/>
    <property type="molecule type" value="Genomic_DNA"/>
</dbReference>
<keyword evidence="3" id="KW-1185">Reference proteome</keyword>
<evidence type="ECO:0000256" key="1">
    <source>
        <dbReference type="SAM" id="MobiDB-lite"/>
    </source>
</evidence>
<evidence type="ECO:0008006" key="4">
    <source>
        <dbReference type="Google" id="ProtNLM"/>
    </source>
</evidence>
<dbReference type="InterPro" id="IPR011990">
    <property type="entry name" value="TPR-like_helical_dom_sf"/>
</dbReference>
<evidence type="ECO:0000313" key="2">
    <source>
        <dbReference type="EMBL" id="CAK9094016.1"/>
    </source>
</evidence>
<proteinExistence type="predicted"/>
<dbReference type="InterPro" id="IPR002885">
    <property type="entry name" value="PPR_rpt"/>
</dbReference>
<dbReference type="Gene3D" id="1.25.40.10">
    <property type="entry name" value="Tetratricopeptide repeat domain"/>
    <property type="match status" value="1"/>
</dbReference>
<dbReference type="Proteomes" id="UP001642484">
    <property type="component" value="Unassembled WGS sequence"/>
</dbReference>
<feature type="compositionally biased region" description="Polar residues" evidence="1">
    <location>
        <begin position="23"/>
        <end position="32"/>
    </location>
</feature>
<gene>
    <name evidence="2" type="ORF">CCMP2556_LOCUS44860</name>
</gene>
<feature type="compositionally biased region" description="Polar residues" evidence="1">
    <location>
        <begin position="99"/>
        <end position="112"/>
    </location>
</feature>
<organism evidence="2 3">
    <name type="scientific">Durusdinium trenchii</name>
    <dbReference type="NCBI Taxonomy" id="1381693"/>
    <lineage>
        <taxon>Eukaryota</taxon>
        <taxon>Sar</taxon>
        <taxon>Alveolata</taxon>
        <taxon>Dinophyceae</taxon>
        <taxon>Suessiales</taxon>
        <taxon>Symbiodiniaceae</taxon>
        <taxon>Durusdinium</taxon>
    </lineage>
</organism>
<protein>
    <recommendedName>
        <fullName evidence="4">Pentatricopeptide repeat-containing protein</fullName>
    </recommendedName>
</protein>
<feature type="region of interest" description="Disordered" evidence="1">
    <location>
        <begin position="17"/>
        <end position="42"/>
    </location>
</feature>
<dbReference type="PANTHER" id="PTHR47938:SF35">
    <property type="entry name" value="PENTATRICOPEPTIDE REPEAT-CONTAINING PROTEIN 4, MITOCHONDRIAL-RELATED"/>
    <property type="match status" value="1"/>
</dbReference>
<sequence>MAALRWLRRSRSLRSRGLFESGQEPTETQRSRAASGVEAVDTVEPSSESRAFAKAAAKALRRHQWQVTLALLRDGAGITLAGRVSNISTHAKMTDKNDSSGSTHHSNGANSSMKKDDVDIENDEIDEMDEISRWNIMISAWASGNHWRRSLAILQAMENSSPNSPLPKPDLISFNATLHALERSCKWQHCLALLAAMERSSCMDAWSIRIAISSCAKNRDWQKGQELIKQMQKWALEADLFCHTALLSSYQRSTAWELGLRYLKLDIEEDVLKRFDSIGFESALNLTAAGAWQEAFWLFSLMQEQAIQPSITGLVTSVKALQNSSTPPTQCQKGSLQKDLYDQIEHSCVSLLLDIRPSVEQLLTDGPDGSEGSKINSKTLRQRIVHIVSAVEHLLSVRIEGVSESCAREGVALGEEQARSRSDESEAKELKSFHTMLEKSLGRKEEFLEQGKDWEKSFHTIIFWPVLEALRSSNVRLLGHIHTLGGHFTQKALNELRMTQMESAESSNPWALDARKAVAAALQDVDVVEPSARHLMSWVSYSVRIQVPNMRPHLLRTRGFVVPHGPHDRLSDELPSVFCHFDRSQHSERRALLKVLERLSSATQVAQAEAQAQAEAVVTGSVRLFSCHTPCVSCLFVFTQFQQLFPQIRLQVAFQSWAETRADALQNCTDWRAKTCCAHRWLPMFCFCLTGVVD</sequence>
<evidence type="ECO:0000313" key="3">
    <source>
        <dbReference type="Proteomes" id="UP001642484"/>
    </source>
</evidence>
<feature type="region of interest" description="Disordered" evidence="1">
    <location>
        <begin position="91"/>
        <end position="118"/>
    </location>
</feature>
<comment type="caution">
    <text evidence="2">The sequence shown here is derived from an EMBL/GenBank/DDBJ whole genome shotgun (WGS) entry which is preliminary data.</text>
</comment>
<name>A0ABP0R4B8_9DINO</name>
<accession>A0ABP0R4B8</accession>
<dbReference type="Pfam" id="PF01535">
    <property type="entry name" value="PPR"/>
    <property type="match status" value="1"/>
</dbReference>